<dbReference type="Gene3D" id="3.40.50.720">
    <property type="entry name" value="NAD(P)-binding Rossmann-like Domain"/>
    <property type="match status" value="1"/>
</dbReference>
<dbReference type="InterPro" id="IPR013154">
    <property type="entry name" value="ADH-like_N"/>
</dbReference>
<dbReference type="InterPro" id="IPR002328">
    <property type="entry name" value="ADH_Zn_CS"/>
</dbReference>
<dbReference type="CDD" id="cd08278">
    <property type="entry name" value="benzyl_alcohol_DH"/>
    <property type="match status" value="1"/>
</dbReference>
<feature type="domain" description="Enoyl reductase (ER)" evidence="7">
    <location>
        <begin position="13"/>
        <end position="355"/>
    </location>
</feature>
<proteinExistence type="inferred from homology"/>
<keyword evidence="4 6" id="KW-0862">Zinc</keyword>
<dbReference type="Proteomes" id="UP000618591">
    <property type="component" value="Unassembled WGS sequence"/>
</dbReference>
<dbReference type="Pfam" id="PF08240">
    <property type="entry name" value="ADH_N"/>
    <property type="match status" value="1"/>
</dbReference>
<dbReference type="SUPFAM" id="SSF51735">
    <property type="entry name" value="NAD(P)-binding Rossmann-fold domains"/>
    <property type="match status" value="1"/>
</dbReference>
<gene>
    <name evidence="8" type="ORF">GCM10011395_24470</name>
</gene>
<evidence type="ECO:0000313" key="8">
    <source>
        <dbReference type="EMBL" id="GGA53248.1"/>
    </source>
</evidence>
<keyword evidence="3 6" id="KW-0479">Metal-binding</keyword>
<dbReference type="PANTHER" id="PTHR43350:SF21">
    <property type="entry name" value="S-NITROSOMYCOTHIOL REDUCTASE MSCR"/>
    <property type="match status" value="1"/>
</dbReference>
<dbReference type="PANTHER" id="PTHR43350">
    <property type="entry name" value="NAD-DEPENDENT ALCOHOL DEHYDROGENASE"/>
    <property type="match status" value="1"/>
</dbReference>
<comment type="similarity">
    <text evidence="2 6">Belongs to the zinc-containing alcohol dehydrogenase family.</text>
</comment>
<dbReference type="EMBL" id="BMDW01000015">
    <property type="protein sequence ID" value="GGA53248.1"/>
    <property type="molecule type" value="Genomic_DNA"/>
</dbReference>
<evidence type="ECO:0000256" key="2">
    <source>
        <dbReference type="ARBA" id="ARBA00008072"/>
    </source>
</evidence>
<evidence type="ECO:0000256" key="5">
    <source>
        <dbReference type="ARBA" id="ARBA00023002"/>
    </source>
</evidence>
<dbReference type="SMART" id="SM00829">
    <property type="entry name" value="PKS_ER"/>
    <property type="match status" value="1"/>
</dbReference>
<accession>A0ABQ1GZT5</accession>
<protein>
    <submittedName>
        <fullName evidence="8">Aryl-alcohol dehydrogenase</fullName>
    </submittedName>
</protein>
<evidence type="ECO:0000256" key="3">
    <source>
        <dbReference type="ARBA" id="ARBA00022723"/>
    </source>
</evidence>
<keyword evidence="9" id="KW-1185">Reference proteome</keyword>
<evidence type="ECO:0000313" key="9">
    <source>
        <dbReference type="Proteomes" id="UP000618591"/>
    </source>
</evidence>
<dbReference type="InterPro" id="IPR036291">
    <property type="entry name" value="NAD(P)-bd_dom_sf"/>
</dbReference>
<dbReference type="Pfam" id="PF00107">
    <property type="entry name" value="ADH_zinc_N"/>
    <property type="match status" value="1"/>
</dbReference>
<dbReference type="InterPro" id="IPR011032">
    <property type="entry name" value="GroES-like_sf"/>
</dbReference>
<comment type="caution">
    <text evidence="8">The sequence shown here is derived from an EMBL/GenBank/DDBJ whole genome shotgun (WGS) entry which is preliminary data.</text>
</comment>
<dbReference type="RefSeq" id="WP_188447879.1">
    <property type="nucleotide sequence ID" value="NZ_BMDW01000015.1"/>
</dbReference>
<reference evidence="9" key="1">
    <citation type="journal article" date="2019" name="Int. J. Syst. Evol. Microbiol.">
        <title>The Global Catalogue of Microorganisms (GCM) 10K type strain sequencing project: providing services to taxonomists for standard genome sequencing and annotation.</title>
        <authorList>
            <consortium name="The Broad Institute Genomics Platform"/>
            <consortium name="The Broad Institute Genome Sequencing Center for Infectious Disease"/>
            <person name="Wu L."/>
            <person name="Ma J."/>
        </authorList>
    </citation>
    <scope>NUCLEOTIDE SEQUENCE [LARGE SCALE GENOMIC DNA]</scope>
    <source>
        <strain evidence="9">CGMCC 1.10106</strain>
    </source>
</reference>
<dbReference type="PROSITE" id="PS00059">
    <property type="entry name" value="ADH_ZINC"/>
    <property type="match status" value="1"/>
</dbReference>
<name>A0ABQ1GZT5_9SPHN</name>
<evidence type="ECO:0000256" key="6">
    <source>
        <dbReference type="RuleBase" id="RU361277"/>
    </source>
</evidence>
<keyword evidence="5" id="KW-0560">Oxidoreductase</keyword>
<dbReference type="Gene3D" id="3.90.180.10">
    <property type="entry name" value="Medium-chain alcohol dehydrogenases, catalytic domain"/>
    <property type="match status" value="1"/>
</dbReference>
<organism evidence="8 9">
    <name type="scientific">Sphingomonas psychrolutea</name>
    <dbReference type="NCBI Taxonomy" id="1259676"/>
    <lineage>
        <taxon>Bacteria</taxon>
        <taxon>Pseudomonadati</taxon>
        <taxon>Pseudomonadota</taxon>
        <taxon>Alphaproteobacteria</taxon>
        <taxon>Sphingomonadales</taxon>
        <taxon>Sphingomonadaceae</taxon>
        <taxon>Sphingomonas</taxon>
    </lineage>
</organism>
<dbReference type="InterPro" id="IPR013149">
    <property type="entry name" value="ADH-like_C"/>
</dbReference>
<dbReference type="SUPFAM" id="SSF50129">
    <property type="entry name" value="GroES-like"/>
    <property type="match status" value="1"/>
</dbReference>
<evidence type="ECO:0000259" key="7">
    <source>
        <dbReference type="SMART" id="SM00829"/>
    </source>
</evidence>
<dbReference type="InterPro" id="IPR020843">
    <property type="entry name" value="ER"/>
</dbReference>
<evidence type="ECO:0000256" key="4">
    <source>
        <dbReference type="ARBA" id="ARBA00022833"/>
    </source>
</evidence>
<evidence type="ECO:0000256" key="1">
    <source>
        <dbReference type="ARBA" id="ARBA00001947"/>
    </source>
</evidence>
<sequence>MREIEAAVVEAPGAAFRIEMLALGAPGPDQILVAIRACGICHTDLIMRDGHLPVTFPSVFGHEGAGIVAAVGTDVQSVQPGDHVLISFHSCGRCGACHDHQPGYCVEFVPRNFLGVSGPDDGRLWRGGAPIGGEIFGQSAFATHALAHARNVVKIDRDLPLEILAPLGCGVQTGAGTVLETLNVQPGESVAVLGAGAVGLSAVMAAVIAKAGRIAVLDRHQHRLALASVLGATVVTDDLATLGDGFDHIIDTTGAVDLVAASIDKLALRGTLALVGAYPGDPRLALDLSAIMSMGRKIIGVVEGGIDPQRFIPRLIDHYRAGALPLEKLIRTYPFAAIAEAVAASESGAVVKPVLIMDNRSS</sequence>
<comment type="cofactor">
    <cofactor evidence="1 6">
        <name>Zn(2+)</name>
        <dbReference type="ChEBI" id="CHEBI:29105"/>
    </cofactor>
</comment>